<comment type="caution">
    <text evidence="1">The sequence shown here is derived from an EMBL/GenBank/DDBJ whole genome shotgun (WGS) entry which is preliminary data.</text>
</comment>
<accession>A0A251XJI9</accession>
<proteinExistence type="predicted"/>
<keyword evidence="2" id="KW-1185">Reference proteome</keyword>
<name>A0A251XJI9_CLAMM</name>
<evidence type="ECO:0000313" key="1">
    <source>
        <dbReference type="EMBL" id="OUE03586.1"/>
    </source>
</evidence>
<sequence>MTTYNRIDHLASLFGIAAMVLPHDHPYIGIRPGPDTHADARERRYATELQALLAANRSCSHYSKCDK</sequence>
<dbReference type="Proteomes" id="UP000195062">
    <property type="component" value="Unassembled WGS sequence"/>
</dbReference>
<dbReference type="EMBL" id="MDHH01000001">
    <property type="protein sequence ID" value="OUE03586.1"/>
    <property type="molecule type" value="Genomic_DNA"/>
</dbReference>
<reference evidence="1 2" key="1">
    <citation type="submission" date="2016-08" db="EMBL/GenBank/DDBJ databases">
        <title>Genome sequence of Clavibacter michiganensis subsp. michiganensis strain CASJ007.</title>
        <authorList>
            <person name="Thapa S.P."/>
            <person name="Coaker G."/>
        </authorList>
    </citation>
    <scope>NUCLEOTIDE SEQUENCE [LARGE SCALE GENOMIC DNA]</scope>
    <source>
        <strain evidence="1">CASJ007</strain>
    </source>
</reference>
<protein>
    <submittedName>
        <fullName evidence="1">Uncharacterized protein</fullName>
    </submittedName>
</protein>
<dbReference type="AlphaFoldDB" id="A0A251XJI9"/>
<organism evidence="1 2">
    <name type="scientific">Clavibacter michiganensis subsp. michiganensis</name>
    <dbReference type="NCBI Taxonomy" id="33013"/>
    <lineage>
        <taxon>Bacteria</taxon>
        <taxon>Bacillati</taxon>
        <taxon>Actinomycetota</taxon>
        <taxon>Actinomycetes</taxon>
        <taxon>Micrococcales</taxon>
        <taxon>Microbacteriaceae</taxon>
        <taxon>Clavibacter</taxon>
    </lineage>
</organism>
<evidence type="ECO:0000313" key="2">
    <source>
        <dbReference type="Proteomes" id="UP000195062"/>
    </source>
</evidence>
<gene>
    <name evidence="1" type="ORF">CMMCAS07_01465</name>
</gene>